<name>A0A4R3VGE9_ROSSA</name>
<proteinExistence type="inferred from homology"/>
<dbReference type="RefSeq" id="WP_132569279.1">
    <property type="nucleotide sequence ID" value="NZ_CBCSGL010000010.1"/>
</dbReference>
<protein>
    <recommendedName>
        <fullName evidence="4">Outer membrane protein assembly factor BamE</fullName>
    </recommendedName>
</protein>
<evidence type="ECO:0000256" key="1">
    <source>
        <dbReference type="ARBA" id="ARBA00022729"/>
    </source>
</evidence>
<dbReference type="Proteomes" id="UP000295110">
    <property type="component" value="Unassembled WGS sequence"/>
</dbReference>
<dbReference type="GO" id="GO:0030674">
    <property type="term" value="F:protein-macromolecule adaptor activity"/>
    <property type="evidence" value="ECO:0007669"/>
    <property type="project" value="TreeGrafter"/>
</dbReference>
<comment type="subunit">
    <text evidence="4">Part of the Bam complex.</text>
</comment>
<dbReference type="PROSITE" id="PS51257">
    <property type="entry name" value="PROKAR_LIPOPROTEIN"/>
    <property type="match status" value="1"/>
</dbReference>
<keyword evidence="3 4" id="KW-0998">Cell outer membrane</keyword>
<dbReference type="InterPro" id="IPR026592">
    <property type="entry name" value="BamE"/>
</dbReference>
<organism evidence="7 8">
    <name type="scientific">Roseateles saccharophilus</name>
    <name type="common">Pseudomonas saccharophila</name>
    <dbReference type="NCBI Taxonomy" id="304"/>
    <lineage>
        <taxon>Bacteria</taxon>
        <taxon>Pseudomonadati</taxon>
        <taxon>Pseudomonadota</taxon>
        <taxon>Betaproteobacteria</taxon>
        <taxon>Burkholderiales</taxon>
        <taxon>Sphaerotilaceae</taxon>
        <taxon>Roseateles</taxon>
    </lineage>
</organism>
<evidence type="ECO:0000256" key="2">
    <source>
        <dbReference type="ARBA" id="ARBA00023136"/>
    </source>
</evidence>
<evidence type="ECO:0000313" key="8">
    <source>
        <dbReference type="Proteomes" id="UP000295110"/>
    </source>
</evidence>
<reference evidence="7 8" key="1">
    <citation type="submission" date="2019-03" db="EMBL/GenBank/DDBJ databases">
        <title>Genomic Encyclopedia of Type Strains, Phase IV (KMG-IV): sequencing the most valuable type-strain genomes for metagenomic binning, comparative biology and taxonomic classification.</title>
        <authorList>
            <person name="Goeker M."/>
        </authorList>
    </citation>
    <scope>NUCLEOTIDE SEQUENCE [LARGE SCALE GENOMIC DNA]</scope>
    <source>
        <strain evidence="7 8">DSM 654</strain>
    </source>
</reference>
<keyword evidence="4" id="KW-0564">Palmitate</keyword>
<comment type="caution">
    <text evidence="7">The sequence shown here is derived from an EMBL/GenBank/DDBJ whole genome shotgun (WGS) entry which is preliminary data.</text>
</comment>
<dbReference type="PANTHER" id="PTHR37482:SF1">
    <property type="entry name" value="OUTER MEMBRANE PROTEIN ASSEMBLY FACTOR BAME"/>
    <property type="match status" value="1"/>
</dbReference>
<keyword evidence="1 4" id="KW-0732">Signal</keyword>
<keyword evidence="2 4" id="KW-0472">Membrane</keyword>
<keyword evidence="4" id="KW-0449">Lipoprotein</keyword>
<evidence type="ECO:0000259" key="6">
    <source>
        <dbReference type="Pfam" id="PF04355"/>
    </source>
</evidence>
<accession>A0A4R3VGE9</accession>
<comment type="function">
    <text evidence="4">Part of the outer membrane protein assembly complex, which is involved in assembly and insertion of beta-barrel proteins into the outer membrane.</text>
</comment>
<dbReference type="Pfam" id="PF04355">
    <property type="entry name" value="BamE"/>
    <property type="match status" value="1"/>
</dbReference>
<keyword evidence="8" id="KW-1185">Reference proteome</keyword>
<comment type="similarity">
    <text evidence="4">Belongs to the BamE family.</text>
</comment>
<dbReference type="GO" id="GO:1990063">
    <property type="term" value="C:Bam protein complex"/>
    <property type="evidence" value="ECO:0007669"/>
    <property type="project" value="TreeGrafter"/>
</dbReference>
<dbReference type="GO" id="GO:0043165">
    <property type="term" value="P:Gram-negative-bacterium-type cell outer membrane assembly"/>
    <property type="evidence" value="ECO:0007669"/>
    <property type="project" value="UniProtKB-UniRule"/>
</dbReference>
<dbReference type="AlphaFoldDB" id="A0A4R3VGE9"/>
<gene>
    <name evidence="4" type="primary">bamE</name>
    <name evidence="7" type="ORF">EV671_1001292</name>
</gene>
<dbReference type="GO" id="GO:0051205">
    <property type="term" value="P:protein insertion into membrane"/>
    <property type="evidence" value="ECO:0007669"/>
    <property type="project" value="UniProtKB-UniRule"/>
</dbReference>
<dbReference type="InterPro" id="IPR037873">
    <property type="entry name" value="BamE-like"/>
</dbReference>
<sequence length="190" mass="20351">MRLLPASLPLLALLGGCSLMPHWDSLPAITGEKVLGVLTPYRLEVVQGNVLTKEMVARVKPGMPKAQVRDLLGSPLLTDVFHEARWDYVFTIRRQGAPAQQRLVVAMFDGDKLKSIDVPDDLPTENEFVASVNTFKPSAKEPKLALSQAEREALPPPKQSAEAAPTAAAEGPAPGRVYPPLDAAPAKAGS</sequence>
<evidence type="ECO:0000313" key="7">
    <source>
        <dbReference type="EMBL" id="TCV04536.1"/>
    </source>
</evidence>
<dbReference type="Gene3D" id="3.30.1450.10">
    <property type="match status" value="1"/>
</dbReference>
<dbReference type="PANTHER" id="PTHR37482">
    <property type="entry name" value="OUTER MEMBRANE PROTEIN ASSEMBLY FACTOR BAME"/>
    <property type="match status" value="1"/>
</dbReference>
<feature type="domain" description="Outer membrane protein assembly factor BamE" evidence="6">
    <location>
        <begin position="48"/>
        <end position="115"/>
    </location>
</feature>
<dbReference type="EMBL" id="SMBU01000001">
    <property type="protein sequence ID" value="TCV04536.1"/>
    <property type="molecule type" value="Genomic_DNA"/>
</dbReference>
<feature type="region of interest" description="Disordered" evidence="5">
    <location>
        <begin position="137"/>
        <end position="190"/>
    </location>
</feature>
<feature type="compositionally biased region" description="Basic and acidic residues" evidence="5">
    <location>
        <begin position="138"/>
        <end position="153"/>
    </location>
</feature>
<evidence type="ECO:0000256" key="4">
    <source>
        <dbReference type="HAMAP-Rule" id="MF_00925"/>
    </source>
</evidence>
<evidence type="ECO:0000256" key="3">
    <source>
        <dbReference type="ARBA" id="ARBA00023237"/>
    </source>
</evidence>
<comment type="subcellular location">
    <subcellularLocation>
        <location evidence="4">Cell outer membrane</location>
        <topology evidence="4">Lipid-anchor</topology>
    </subcellularLocation>
</comment>
<evidence type="ECO:0000256" key="5">
    <source>
        <dbReference type="SAM" id="MobiDB-lite"/>
    </source>
</evidence>
<feature type="compositionally biased region" description="Low complexity" evidence="5">
    <location>
        <begin position="161"/>
        <end position="175"/>
    </location>
</feature>
<dbReference type="OrthoDB" id="9808250at2"/>
<dbReference type="InterPro" id="IPR007450">
    <property type="entry name" value="BamE_dom"/>
</dbReference>
<dbReference type="HAMAP" id="MF_00925">
    <property type="entry name" value="OM_assembly_BamE"/>
    <property type="match status" value="1"/>
</dbReference>